<dbReference type="Proteomes" id="UP001198565">
    <property type="component" value="Unassembled WGS sequence"/>
</dbReference>
<evidence type="ECO:0000313" key="1">
    <source>
        <dbReference type="EMBL" id="MBY8887344.1"/>
    </source>
</evidence>
<keyword evidence="2" id="KW-1185">Reference proteome</keyword>
<dbReference type="RefSeq" id="WP_222980073.1">
    <property type="nucleotide sequence ID" value="NZ_JAINVZ010000015.1"/>
</dbReference>
<gene>
    <name evidence="1" type="ORF">K7472_21235</name>
</gene>
<name>A0ABS7QXE7_9ACTN</name>
<accession>A0ABS7QXE7</accession>
<dbReference type="EMBL" id="JAINVZ010000015">
    <property type="protein sequence ID" value="MBY8887344.1"/>
    <property type="molecule type" value="Genomic_DNA"/>
</dbReference>
<evidence type="ECO:0000313" key="2">
    <source>
        <dbReference type="Proteomes" id="UP001198565"/>
    </source>
</evidence>
<reference evidence="1 2" key="1">
    <citation type="submission" date="2021-08" db="EMBL/GenBank/DDBJ databases">
        <title>Streptomyces sp. PTM05 isolated from lichen.</title>
        <authorList>
            <person name="Somphong A."/>
            <person name="Phongsopitanun W."/>
            <person name="Tanasupawat S."/>
        </authorList>
    </citation>
    <scope>NUCLEOTIDE SEQUENCE [LARGE SCALE GENOMIC DNA]</scope>
    <source>
        <strain evidence="1 2">Ptm05</strain>
    </source>
</reference>
<proteinExistence type="predicted"/>
<comment type="caution">
    <text evidence="1">The sequence shown here is derived from an EMBL/GenBank/DDBJ whole genome shotgun (WGS) entry which is preliminary data.</text>
</comment>
<protein>
    <submittedName>
        <fullName evidence="1">Uncharacterized protein</fullName>
    </submittedName>
</protein>
<sequence>MQWSTITATAVGAVLGVMATLVAEHVRRRHERADQDRETLLSAFTDYLAALARARTAFSKAQPAPEDVGRGHVAISEHGVYAAHQQLELVAPQLLVEKAGRATLSVLDFHDVVVAGHTSGSREYVHAWRAARQARAALIAEMRLALRQT</sequence>
<organism evidence="1 2">
    <name type="scientific">Streptantibioticus parmotrematis</name>
    <dbReference type="NCBI Taxonomy" id="2873249"/>
    <lineage>
        <taxon>Bacteria</taxon>
        <taxon>Bacillati</taxon>
        <taxon>Actinomycetota</taxon>
        <taxon>Actinomycetes</taxon>
        <taxon>Kitasatosporales</taxon>
        <taxon>Streptomycetaceae</taxon>
        <taxon>Streptantibioticus</taxon>
    </lineage>
</organism>